<keyword evidence="1" id="KW-0479">Metal-binding</keyword>
<reference evidence="5 6" key="1">
    <citation type="submission" date="2017-09" db="EMBL/GenBank/DDBJ databases">
        <title>Large-scale bioinformatics analysis of Bacillus genomes uncovers conserved roles of natural products in bacterial physiology.</title>
        <authorList>
            <consortium name="Agbiome Team Llc"/>
            <person name="Bleich R.M."/>
            <person name="Kirk G.J."/>
            <person name="Santa Maria K.C."/>
            <person name="Allen S.E."/>
            <person name="Farag S."/>
            <person name="Shank E.A."/>
            <person name="Bowers A."/>
        </authorList>
    </citation>
    <scope>NUCLEOTIDE SEQUENCE [LARGE SCALE GENOMIC DNA]</scope>
    <source>
        <strain evidence="5 6">AFS005140</strain>
    </source>
</reference>
<dbReference type="PANTHER" id="PTHR43462">
    <property type="entry name" value="ALANYL-TRNA EDITING PROTEIN"/>
    <property type="match status" value="1"/>
</dbReference>
<dbReference type="Pfam" id="PF01411">
    <property type="entry name" value="tRNA-synt_2c"/>
    <property type="match status" value="1"/>
</dbReference>
<dbReference type="InterPro" id="IPR018163">
    <property type="entry name" value="Thr/Ala-tRNA-synth_IIc_edit"/>
</dbReference>
<evidence type="ECO:0008006" key="7">
    <source>
        <dbReference type="Google" id="ProtNLM"/>
    </source>
</evidence>
<evidence type="ECO:0000256" key="1">
    <source>
        <dbReference type="ARBA" id="ARBA00022723"/>
    </source>
</evidence>
<evidence type="ECO:0000313" key="5">
    <source>
        <dbReference type="EMBL" id="PER56786.1"/>
    </source>
</evidence>
<name>A0ABD6S8K9_BACTU</name>
<evidence type="ECO:0000259" key="4">
    <source>
        <dbReference type="Pfam" id="PF02272"/>
    </source>
</evidence>
<dbReference type="InterPro" id="IPR009000">
    <property type="entry name" value="Transl_B-barrel_sf"/>
</dbReference>
<dbReference type="Proteomes" id="UP000219897">
    <property type="component" value="Unassembled WGS sequence"/>
</dbReference>
<dbReference type="GO" id="GO:0002161">
    <property type="term" value="F:aminoacyl-tRNA deacylase activity"/>
    <property type="evidence" value="ECO:0007669"/>
    <property type="project" value="UniProtKB-ARBA"/>
</dbReference>
<dbReference type="SUPFAM" id="SSF50447">
    <property type="entry name" value="Translation proteins"/>
    <property type="match status" value="1"/>
</dbReference>
<dbReference type="Gene3D" id="3.30.980.10">
    <property type="entry name" value="Threonyl-trna Synthetase, Chain A, domain 2"/>
    <property type="match status" value="1"/>
</dbReference>
<dbReference type="EMBL" id="NTYF01000016">
    <property type="protein sequence ID" value="PER56786.1"/>
    <property type="molecule type" value="Genomic_DNA"/>
</dbReference>
<dbReference type="Pfam" id="PF02272">
    <property type="entry name" value="DHHA1"/>
    <property type="match status" value="1"/>
</dbReference>
<protein>
    <recommendedName>
        <fullName evidence="7">Alanine--tRNA ligase</fullName>
    </recommendedName>
</protein>
<comment type="caution">
    <text evidence="5">The sequence shown here is derived from an EMBL/GenBank/DDBJ whole genome shotgun (WGS) entry which is preliminary data.</text>
</comment>
<dbReference type="PANTHER" id="PTHR43462:SF1">
    <property type="entry name" value="ALANYL-TRNA EDITING PROTEIN AARSD1"/>
    <property type="match status" value="1"/>
</dbReference>
<keyword evidence="2" id="KW-0862">Zinc</keyword>
<dbReference type="InterPro" id="IPR018164">
    <property type="entry name" value="Ala-tRNA-synth_IIc_N"/>
</dbReference>
<evidence type="ECO:0000259" key="3">
    <source>
        <dbReference type="Pfam" id="PF01411"/>
    </source>
</evidence>
<accession>A0ABD6S8K9</accession>
<dbReference type="GO" id="GO:0046872">
    <property type="term" value="F:metal ion binding"/>
    <property type="evidence" value="ECO:0007669"/>
    <property type="project" value="UniProtKB-KW"/>
</dbReference>
<feature type="domain" description="DHHA1" evidence="4">
    <location>
        <begin position="180"/>
        <end position="273"/>
    </location>
</feature>
<dbReference type="InterPro" id="IPR003156">
    <property type="entry name" value="DHHA1_dom"/>
</dbReference>
<dbReference type="AlphaFoldDB" id="A0ABD6S8K9"/>
<evidence type="ECO:0000256" key="2">
    <source>
        <dbReference type="ARBA" id="ARBA00022833"/>
    </source>
</evidence>
<dbReference type="SUPFAM" id="SSF55186">
    <property type="entry name" value="ThrRS/AlaRS common domain"/>
    <property type="match status" value="1"/>
</dbReference>
<organism evidence="5 6">
    <name type="scientific">Bacillus thuringiensis</name>
    <dbReference type="NCBI Taxonomy" id="1428"/>
    <lineage>
        <taxon>Bacteria</taxon>
        <taxon>Bacillati</taxon>
        <taxon>Bacillota</taxon>
        <taxon>Bacilli</taxon>
        <taxon>Bacillales</taxon>
        <taxon>Bacillaceae</taxon>
        <taxon>Bacillus</taxon>
        <taxon>Bacillus cereus group</taxon>
    </lineage>
</organism>
<evidence type="ECO:0000313" key="6">
    <source>
        <dbReference type="Proteomes" id="UP000219897"/>
    </source>
</evidence>
<proteinExistence type="predicted"/>
<dbReference type="InterPro" id="IPR051335">
    <property type="entry name" value="Alanyl-tRNA_Editing_Enzymes"/>
</dbReference>
<feature type="domain" description="Alanyl-tRNA synthetase class IIc N-terminal" evidence="3">
    <location>
        <begin position="28"/>
        <end position="86"/>
    </location>
</feature>
<gene>
    <name evidence="5" type="ORF">CN495_05950</name>
</gene>
<dbReference type="Gene3D" id="3.10.310.40">
    <property type="match status" value="1"/>
</dbReference>
<dbReference type="Gene3D" id="2.40.30.130">
    <property type="match status" value="1"/>
</dbReference>
<sequence length="281" mass="31637">MKLVNARGERKLEHKLYYTDAYKQDFTTKIIKQDYDKDGNLYVVLNETAFYPTGGGQPYDTGTLNDINVINVEEINGEIRHYIAEQLHTEDVEGKINWERRFDHMQQHAAQHILSAAFWDHFNMPTIGFHLGKETVTIDLETENLHAETVEKAIQTMNEKLLFAEANELLLQPIKIHADILISKVFTNRSMQEIAKLSAIITEQQEHAITYFVIENDDKLQCILACGKSVSLDMNALLKDALPTIEGKGGGNKKSARGGGKAIMSGDEFLNQLVSSLQSAV</sequence>